<accession>A0AAD8DKJ9</accession>
<dbReference type="Gene3D" id="3.60.10.10">
    <property type="entry name" value="Endonuclease/exonuclease/phosphatase"/>
    <property type="match status" value="1"/>
</dbReference>
<reference evidence="2" key="1">
    <citation type="submission" date="2023-03" db="EMBL/GenBank/DDBJ databases">
        <title>Chromosome-level genomes of two armyworms, Mythimna separata and Mythimna loreyi, provide insights into the biosynthesis and reception of sex pheromones.</title>
        <authorList>
            <person name="Zhao H."/>
        </authorList>
    </citation>
    <scope>NUCLEOTIDE SEQUENCE</scope>
    <source>
        <strain evidence="2">BeijingLab</strain>
        <tissue evidence="2">Pupa</tissue>
    </source>
</reference>
<dbReference type="PROSITE" id="PS50878">
    <property type="entry name" value="RT_POL"/>
    <property type="match status" value="1"/>
</dbReference>
<keyword evidence="3" id="KW-1185">Reference proteome</keyword>
<name>A0AAD8DKJ9_MYTSE</name>
<proteinExistence type="predicted"/>
<dbReference type="InterPro" id="IPR036691">
    <property type="entry name" value="Endo/exonu/phosph_ase_sf"/>
</dbReference>
<dbReference type="SUPFAM" id="SSF56672">
    <property type="entry name" value="DNA/RNA polymerases"/>
    <property type="match status" value="1"/>
</dbReference>
<dbReference type="InterPro" id="IPR000477">
    <property type="entry name" value="RT_dom"/>
</dbReference>
<evidence type="ECO:0000313" key="2">
    <source>
        <dbReference type="EMBL" id="KAJ8704619.1"/>
    </source>
</evidence>
<dbReference type="Pfam" id="PF00078">
    <property type="entry name" value="RVT_1"/>
    <property type="match status" value="1"/>
</dbReference>
<dbReference type="EMBL" id="JARGEI010000031">
    <property type="protein sequence ID" value="KAJ8704619.1"/>
    <property type="molecule type" value="Genomic_DNA"/>
</dbReference>
<dbReference type="SUPFAM" id="SSF56219">
    <property type="entry name" value="DNase I-like"/>
    <property type="match status" value="1"/>
</dbReference>
<organism evidence="2 3">
    <name type="scientific">Mythimna separata</name>
    <name type="common">Oriental armyworm</name>
    <name type="synonym">Pseudaletia separata</name>
    <dbReference type="NCBI Taxonomy" id="271217"/>
    <lineage>
        <taxon>Eukaryota</taxon>
        <taxon>Metazoa</taxon>
        <taxon>Ecdysozoa</taxon>
        <taxon>Arthropoda</taxon>
        <taxon>Hexapoda</taxon>
        <taxon>Insecta</taxon>
        <taxon>Pterygota</taxon>
        <taxon>Neoptera</taxon>
        <taxon>Endopterygota</taxon>
        <taxon>Lepidoptera</taxon>
        <taxon>Glossata</taxon>
        <taxon>Ditrysia</taxon>
        <taxon>Noctuoidea</taxon>
        <taxon>Noctuidae</taxon>
        <taxon>Noctuinae</taxon>
        <taxon>Hadenini</taxon>
        <taxon>Mythimna</taxon>
    </lineage>
</organism>
<protein>
    <recommendedName>
        <fullName evidence="1">Reverse transcriptase domain-containing protein</fullName>
    </recommendedName>
</protein>
<dbReference type="CDD" id="cd01650">
    <property type="entry name" value="RT_nLTR_like"/>
    <property type="match status" value="1"/>
</dbReference>
<dbReference type="PANTHER" id="PTHR33332">
    <property type="entry name" value="REVERSE TRANSCRIPTASE DOMAIN-CONTAINING PROTEIN"/>
    <property type="match status" value="1"/>
</dbReference>
<sequence>MSRHDSPTIPYFDDANCLVCNIGDVTIVAIYRPPCFTNINNFIDSLDNVLKISTSTVVLIGDMNVDIKIDNTDSHSDEYLTCAASNGLLPAHLFPTRLGNCLDHILLKTRKSATTFVIESSITDHEPLLLFLETKTVNKDGNCTRSKMDYESAIEDIKSYDWSILLSILDPNDAADTLISNLSSIVTQHTHEFSVPKRERNLKPWITPGLLRCIRHRDRMHAKLKTSRSNEILKITYTRYRNFCNALLRKLKRSYEKEQFHNAKNNVKATWNVIKKISDLETQNSPSFDLLHVLNTPKSSLNHVNNFFANVGSSLASKFKSPSIRSKSTAASESSGSMALLEVTENDVDSIIIGLRANCAVGLDSIPSKLIKATRSVLVPIITHVCNLCISAGVFPTAFKKALVHPIHKSGRRDDVNNYRPISILTAMSKILERILNKSLTSFLGANNILADNQYGFRNAVSTEDAVMDLSGHVARMLDDKRKCLGIFLDLSKAFDTVSAPALLNKMERMGIRGLALKIFADYLSDRTQKVKIGKHESDELPITYGVPQGSILGPTLFLIYINDLCKLTLDNCKIYTYADDTALVIDGEDWPQAYRNAEVALSSVMKCLSDNLLTLNVEKSVYVPFAFRSNLCPSNSLILQAHACDSLTQCSCLSLIRSPCVRYLGVHIDQHLNWHPHILKVTSRIRKLIYVFKKLRDSADSETLKLVYFALCRSVLTYCLPVWGGATSNVFIRLERAQRAVLKVMFSRPRRYSTVQLYSDSKVLTVRQLYVLLCTLRKHSARPLEGPTGRLKHNVFPPERHRTAFAKRQYYVISTIMYNFLNKKLKIYSCLKRQCKTLIRDYLQTLDYEKTEDILLGISRY</sequence>
<dbReference type="GO" id="GO:0071897">
    <property type="term" value="P:DNA biosynthetic process"/>
    <property type="evidence" value="ECO:0007669"/>
    <property type="project" value="UniProtKB-ARBA"/>
</dbReference>
<evidence type="ECO:0000313" key="3">
    <source>
        <dbReference type="Proteomes" id="UP001231518"/>
    </source>
</evidence>
<gene>
    <name evidence="2" type="ORF">PYW07_011807</name>
</gene>
<dbReference type="InterPro" id="IPR043502">
    <property type="entry name" value="DNA/RNA_pol_sf"/>
</dbReference>
<comment type="caution">
    <text evidence="2">The sequence shown here is derived from an EMBL/GenBank/DDBJ whole genome shotgun (WGS) entry which is preliminary data.</text>
</comment>
<dbReference type="Proteomes" id="UP001231518">
    <property type="component" value="Chromosome 29"/>
</dbReference>
<dbReference type="AlphaFoldDB" id="A0AAD8DKJ9"/>
<evidence type="ECO:0000259" key="1">
    <source>
        <dbReference type="PROSITE" id="PS50878"/>
    </source>
</evidence>
<feature type="domain" description="Reverse transcriptase" evidence="1">
    <location>
        <begin position="388"/>
        <end position="669"/>
    </location>
</feature>